<dbReference type="InterPro" id="IPR003594">
    <property type="entry name" value="HATPase_dom"/>
</dbReference>
<gene>
    <name evidence="11" type="ORF">GGQ60_002134</name>
</gene>
<dbReference type="InterPro" id="IPR011495">
    <property type="entry name" value="Sig_transdc_His_kin_sub2_dim/P"/>
</dbReference>
<dbReference type="SUPFAM" id="SSF55874">
    <property type="entry name" value="ATPase domain of HSP90 chaperone/DNA topoisomerase II/histidine kinase"/>
    <property type="match status" value="1"/>
</dbReference>
<evidence type="ECO:0000313" key="11">
    <source>
        <dbReference type="EMBL" id="MBB4108153.1"/>
    </source>
</evidence>
<sequence>MKNNLPLGMQLNHIYMGRIGSYLLLFLIGLGLLIKPSFSYATRVDPATIKTAAPLKQDTSQIKLLYQSASELIKQQPVTKQQLNGAAKLLKKAWMISEATGALTWKYKIQLLYGHLYGQSKLRAPQSSAYENAIAIAKKLGNESLEANAWYQYYQNVPDTVADYRNKTFYLRAEMAYRLYKKSAKTFGAHYREAELLREMADFHLEEENFDLAISELFQVIELDKKYKLPRLPMAYDLLSAVYNRKGEMSKALESALQSIRVAEANHEEVYVTYLNRVAAAYEAINKPQESIKWYTRSYHQLAADDPYIFIPAYMIATQLIKLNQAEKALSLLKNTWQGVKNRADDQANFMYLGFAESYTALGRYSQADYYFKRLLSPSMSLSNPFRTSVFFSASEFYFSQKKYSLALENAKKASLNQITMTLPRQIRLNEILYKIDLALNRPAQAIVHLQDFHRLKDSMLNQNNLEAIQRLQIEFQASQKENENELLRKKSQLQSQQLNRVQWIRNATITGLAFVSIVLVLLYGRFSLKKKLHNTLVRQKAEIDLAYAELERNVEQKNKLIEEKECLIREVHHRVKNNLQLTMSLLNSQSHYLEDKAAIEAIKESQHRLKSIALIHQKLYQTQNVSTIQIQPYIFELVEYLKESVSSDKKIKFNQHIIDLELDVSKAIPLGLIINEAITNIFKYAFQNRASGKIEISLNACGQDEYLLLIKDNGMGLPPGFDYKRSNTLGLTLMKGLSSQIDANFSMMSENGVTVSLRFSSKEAAEPFND</sequence>
<accession>A0A7W6KAE6</accession>
<keyword evidence="8" id="KW-0175">Coiled coil</keyword>
<dbReference type="Gene3D" id="3.30.565.10">
    <property type="entry name" value="Histidine kinase-like ATPase, C-terminal domain"/>
    <property type="match status" value="1"/>
</dbReference>
<comment type="catalytic activity">
    <reaction evidence="1">
        <text>ATP + protein L-histidine = ADP + protein N-phospho-L-histidine.</text>
        <dbReference type="EC" id="2.7.13.3"/>
    </reaction>
</comment>
<organism evidence="11 12">
    <name type="scientific">Pedobacter zeae</name>
    <dbReference type="NCBI Taxonomy" id="1737356"/>
    <lineage>
        <taxon>Bacteria</taxon>
        <taxon>Pseudomonadati</taxon>
        <taxon>Bacteroidota</taxon>
        <taxon>Sphingobacteriia</taxon>
        <taxon>Sphingobacteriales</taxon>
        <taxon>Sphingobacteriaceae</taxon>
        <taxon>Pedobacter</taxon>
    </lineage>
</organism>
<feature type="transmembrane region" description="Helical" evidence="9">
    <location>
        <begin position="504"/>
        <end position="524"/>
    </location>
</feature>
<dbReference type="GO" id="GO:0005524">
    <property type="term" value="F:ATP binding"/>
    <property type="evidence" value="ECO:0007669"/>
    <property type="project" value="UniProtKB-KW"/>
</dbReference>
<evidence type="ECO:0000256" key="6">
    <source>
        <dbReference type="ARBA" id="ARBA00022777"/>
    </source>
</evidence>
<dbReference type="GO" id="GO:0004673">
    <property type="term" value="F:protein histidine kinase activity"/>
    <property type="evidence" value="ECO:0007669"/>
    <property type="project" value="UniProtKB-EC"/>
</dbReference>
<keyword evidence="9" id="KW-0812">Transmembrane</keyword>
<feature type="domain" description="Histidine kinase/HSP90-like ATPase" evidence="10">
    <location>
        <begin position="666"/>
        <end position="764"/>
    </location>
</feature>
<evidence type="ECO:0000256" key="5">
    <source>
        <dbReference type="ARBA" id="ARBA00022741"/>
    </source>
</evidence>
<keyword evidence="4" id="KW-0808">Transferase</keyword>
<dbReference type="SUPFAM" id="SSF48452">
    <property type="entry name" value="TPR-like"/>
    <property type="match status" value="1"/>
</dbReference>
<dbReference type="Pfam" id="PF02518">
    <property type="entry name" value="HATPase_c"/>
    <property type="match status" value="1"/>
</dbReference>
<dbReference type="InterPro" id="IPR036890">
    <property type="entry name" value="HATPase_C_sf"/>
</dbReference>
<dbReference type="EMBL" id="JACIEF010000002">
    <property type="protein sequence ID" value="MBB4108153.1"/>
    <property type="molecule type" value="Genomic_DNA"/>
</dbReference>
<evidence type="ECO:0000256" key="4">
    <source>
        <dbReference type="ARBA" id="ARBA00022679"/>
    </source>
</evidence>
<dbReference type="InterPro" id="IPR011990">
    <property type="entry name" value="TPR-like_helical_dom_sf"/>
</dbReference>
<evidence type="ECO:0000256" key="7">
    <source>
        <dbReference type="ARBA" id="ARBA00022840"/>
    </source>
</evidence>
<dbReference type="Gene3D" id="3.30.450.20">
    <property type="entry name" value="PAS domain"/>
    <property type="match status" value="1"/>
</dbReference>
<feature type="coiled-coil region" evidence="8">
    <location>
        <begin position="541"/>
        <end position="571"/>
    </location>
</feature>
<evidence type="ECO:0000256" key="8">
    <source>
        <dbReference type="SAM" id="Coils"/>
    </source>
</evidence>
<dbReference type="SMART" id="SM00387">
    <property type="entry name" value="HATPase_c"/>
    <property type="match status" value="1"/>
</dbReference>
<keyword evidence="5" id="KW-0547">Nucleotide-binding</keyword>
<dbReference type="EC" id="2.7.13.3" evidence="2"/>
<protein>
    <recommendedName>
        <fullName evidence="2">histidine kinase</fullName>
        <ecNumber evidence="2">2.7.13.3</ecNumber>
    </recommendedName>
</protein>
<dbReference type="PANTHER" id="PTHR41523:SF8">
    <property type="entry name" value="ETHYLENE RESPONSE SENSOR PROTEIN"/>
    <property type="match status" value="1"/>
</dbReference>
<keyword evidence="6 11" id="KW-0418">Kinase</keyword>
<evidence type="ECO:0000259" key="10">
    <source>
        <dbReference type="SMART" id="SM00387"/>
    </source>
</evidence>
<reference evidence="11 12" key="1">
    <citation type="submission" date="2020-08" db="EMBL/GenBank/DDBJ databases">
        <title>Genomic Encyclopedia of Type Strains, Phase IV (KMG-IV): sequencing the most valuable type-strain genomes for metagenomic binning, comparative biology and taxonomic classification.</title>
        <authorList>
            <person name="Goeker M."/>
        </authorList>
    </citation>
    <scope>NUCLEOTIDE SEQUENCE [LARGE SCALE GENOMIC DNA]</scope>
    <source>
        <strain evidence="11 12">DSM 100774</strain>
    </source>
</reference>
<evidence type="ECO:0000313" key="12">
    <source>
        <dbReference type="Proteomes" id="UP000532273"/>
    </source>
</evidence>
<evidence type="ECO:0000256" key="2">
    <source>
        <dbReference type="ARBA" id="ARBA00012438"/>
    </source>
</evidence>
<dbReference type="InterPro" id="IPR019734">
    <property type="entry name" value="TPR_rpt"/>
</dbReference>
<dbReference type="Proteomes" id="UP000532273">
    <property type="component" value="Unassembled WGS sequence"/>
</dbReference>
<keyword evidence="9" id="KW-0472">Membrane</keyword>
<dbReference type="AlphaFoldDB" id="A0A7W6KAE6"/>
<name>A0A7W6KAE6_9SPHI</name>
<dbReference type="SMART" id="SM00028">
    <property type="entry name" value="TPR"/>
    <property type="match status" value="3"/>
</dbReference>
<dbReference type="Pfam" id="PF07568">
    <property type="entry name" value="HisKA_2"/>
    <property type="match status" value="1"/>
</dbReference>
<keyword evidence="3" id="KW-0597">Phosphoprotein</keyword>
<evidence type="ECO:0000256" key="1">
    <source>
        <dbReference type="ARBA" id="ARBA00000085"/>
    </source>
</evidence>
<evidence type="ECO:0000256" key="3">
    <source>
        <dbReference type="ARBA" id="ARBA00022553"/>
    </source>
</evidence>
<comment type="caution">
    <text evidence="11">The sequence shown here is derived from an EMBL/GenBank/DDBJ whole genome shotgun (WGS) entry which is preliminary data.</text>
</comment>
<proteinExistence type="predicted"/>
<keyword evidence="9" id="KW-1133">Transmembrane helix</keyword>
<keyword evidence="7" id="KW-0067">ATP-binding</keyword>
<evidence type="ECO:0000256" key="9">
    <source>
        <dbReference type="SAM" id="Phobius"/>
    </source>
</evidence>
<dbReference type="PANTHER" id="PTHR41523">
    <property type="entry name" value="TWO-COMPONENT SYSTEM SENSOR PROTEIN"/>
    <property type="match status" value="1"/>
</dbReference>
<dbReference type="Gene3D" id="1.25.40.10">
    <property type="entry name" value="Tetratricopeptide repeat domain"/>
    <property type="match status" value="2"/>
</dbReference>
<dbReference type="RefSeq" id="WP_183763301.1">
    <property type="nucleotide sequence ID" value="NZ_BMHZ01000001.1"/>
</dbReference>